<organism evidence="4 5">
    <name type="scientific">Flagellimonas olearia</name>
    <dbReference type="NCBI Taxonomy" id="552546"/>
    <lineage>
        <taxon>Bacteria</taxon>
        <taxon>Pseudomonadati</taxon>
        <taxon>Bacteroidota</taxon>
        <taxon>Flavobacteriia</taxon>
        <taxon>Flavobacteriales</taxon>
        <taxon>Flavobacteriaceae</taxon>
        <taxon>Flagellimonas</taxon>
    </lineage>
</organism>
<evidence type="ECO:0000313" key="4">
    <source>
        <dbReference type="EMBL" id="RYC52496.1"/>
    </source>
</evidence>
<evidence type="ECO:0000256" key="2">
    <source>
        <dbReference type="ARBA" id="ARBA00023235"/>
    </source>
</evidence>
<keyword evidence="2 4" id="KW-0413">Isomerase</keyword>
<dbReference type="SUPFAM" id="SSF54506">
    <property type="entry name" value="Diaminopimelate epimerase-like"/>
    <property type="match status" value="1"/>
</dbReference>
<dbReference type="AlphaFoldDB" id="A0A444VP39"/>
<dbReference type="Proteomes" id="UP000290261">
    <property type="component" value="Unassembled WGS sequence"/>
</dbReference>
<dbReference type="PANTHER" id="PTHR13774">
    <property type="entry name" value="PHENAZINE BIOSYNTHESIS PROTEIN"/>
    <property type="match status" value="1"/>
</dbReference>
<dbReference type="RefSeq" id="WP_129654008.1">
    <property type="nucleotide sequence ID" value="NZ_ML142908.1"/>
</dbReference>
<proteinExistence type="inferred from homology"/>
<evidence type="ECO:0000256" key="3">
    <source>
        <dbReference type="PIRSR" id="PIRSR016184-1"/>
    </source>
</evidence>
<reference evidence="4 5" key="1">
    <citation type="submission" date="2014-04" db="EMBL/GenBank/DDBJ databases">
        <title>Whole genome of Muricauda olearia.</title>
        <authorList>
            <person name="Zhang X.-H."/>
            <person name="Tang K."/>
        </authorList>
    </citation>
    <scope>NUCLEOTIDE SEQUENCE [LARGE SCALE GENOMIC DNA]</scope>
    <source>
        <strain evidence="4 5">Th120</strain>
    </source>
</reference>
<gene>
    <name evidence="4" type="ORF">DN53_11545</name>
</gene>
<feature type="active site" evidence="3">
    <location>
        <position position="46"/>
    </location>
</feature>
<accession>A0A444VP39</accession>
<protein>
    <submittedName>
        <fullName evidence="4">Isomerase</fullName>
    </submittedName>
</protein>
<dbReference type="Gene3D" id="3.10.310.10">
    <property type="entry name" value="Diaminopimelate Epimerase, Chain A, domain 1"/>
    <property type="match status" value="2"/>
</dbReference>
<dbReference type="Pfam" id="PF02567">
    <property type="entry name" value="PhzC-PhzF"/>
    <property type="match status" value="1"/>
</dbReference>
<dbReference type="GO" id="GO:0005737">
    <property type="term" value="C:cytoplasm"/>
    <property type="evidence" value="ECO:0007669"/>
    <property type="project" value="TreeGrafter"/>
</dbReference>
<dbReference type="PIRSF" id="PIRSF016184">
    <property type="entry name" value="PhzC_PhzF"/>
    <property type="match status" value="1"/>
</dbReference>
<dbReference type="InterPro" id="IPR003719">
    <property type="entry name" value="Phenazine_PhzF-like"/>
</dbReference>
<comment type="similarity">
    <text evidence="1">Belongs to the PhzF family.</text>
</comment>
<dbReference type="NCBIfam" id="TIGR00654">
    <property type="entry name" value="PhzF_family"/>
    <property type="match status" value="1"/>
</dbReference>
<evidence type="ECO:0000256" key="1">
    <source>
        <dbReference type="ARBA" id="ARBA00008270"/>
    </source>
</evidence>
<sequence length="262" mass="29323">MKQKIYQVDAFTDRPFGGNPAAVCILDAWLDTTLMQSIAEENNLAETAFAVRKGKGYKLRWFTPETEVDLCGHATLATAYVLFNYYDHNEKTIRFYSPRSGELNVEKTANGWMTLDFPTDPIVAIRNNRELDNAIGLTPIKTFKGKTDFMMVYSSQQEVEAITPNLHLLNQLDCRGVIVTAPGQEVDFISRFFAPQCGIPEDPVTGSAHTSLTPYWYEVLGKSKMTAKQLSKRGGDLICEYLGSRVKISSKVAPYLTGEIEI</sequence>
<comment type="caution">
    <text evidence="4">The sequence shown here is derived from an EMBL/GenBank/DDBJ whole genome shotgun (WGS) entry which is preliminary data.</text>
</comment>
<dbReference type="EMBL" id="JJMP01000003">
    <property type="protein sequence ID" value="RYC52496.1"/>
    <property type="molecule type" value="Genomic_DNA"/>
</dbReference>
<dbReference type="GO" id="GO:0016853">
    <property type="term" value="F:isomerase activity"/>
    <property type="evidence" value="ECO:0007669"/>
    <property type="project" value="UniProtKB-KW"/>
</dbReference>
<evidence type="ECO:0000313" key="5">
    <source>
        <dbReference type="Proteomes" id="UP000290261"/>
    </source>
</evidence>
<keyword evidence="5" id="KW-1185">Reference proteome</keyword>
<name>A0A444VP39_9FLAO</name>
<dbReference type="PANTHER" id="PTHR13774:SF17">
    <property type="entry name" value="PHENAZINE BIOSYNTHESIS-LIKE DOMAIN-CONTAINING PROTEIN"/>
    <property type="match status" value="1"/>
</dbReference>